<dbReference type="KEGG" id="hau:Haur_4512"/>
<dbReference type="SUPFAM" id="SSF53756">
    <property type="entry name" value="UDP-Glycosyltransferase/glycogen phosphorylase"/>
    <property type="match status" value="1"/>
</dbReference>
<dbReference type="eggNOG" id="COG0438">
    <property type="taxonomic scope" value="Bacteria"/>
</dbReference>
<dbReference type="EMBL" id="CP000875">
    <property type="protein sequence ID" value="ABX07144.1"/>
    <property type="molecule type" value="Genomic_DNA"/>
</dbReference>
<dbReference type="InterPro" id="IPR001296">
    <property type="entry name" value="Glyco_trans_1"/>
</dbReference>
<sequence>MIIEALVAMKILIISKALTAATYHRKLELIAAEPDVELTAIVPPMWFEPGVGEYPLEVQTPRNYRMHVVPLGHNGHHHTFWWQGLGKLIAAEQPGILHADEEAFNLATFQAFWHARKTNAKLCFYNWADVARRYPPPFSFFERYSYRHAAHAIAGNHLAKQLIRDHGYPGPISVIPQFGVDEAIFRPAPEPLPAKPFVVGFFGRLMRSKGVLDLLAALERLPSDIHCRLIGKGDLSSEVEQRIAKAPLAGRVTLEPLIPSSAMPDAMRSVHAYVLPSRTTPNWKEQFGRVLIEAMACGVPVIGSNSGEIPHVIDTAGLVFPEGDVAALAEAIHKLYLDEKYRQNIAEAGRQRALSHYTQASIAQQHLAVYRSMVE</sequence>
<organism evidence="3 4">
    <name type="scientific">Herpetosiphon aurantiacus (strain ATCC 23779 / DSM 785 / 114-95)</name>
    <dbReference type="NCBI Taxonomy" id="316274"/>
    <lineage>
        <taxon>Bacteria</taxon>
        <taxon>Bacillati</taxon>
        <taxon>Chloroflexota</taxon>
        <taxon>Chloroflexia</taxon>
        <taxon>Herpetosiphonales</taxon>
        <taxon>Herpetosiphonaceae</taxon>
        <taxon>Herpetosiphon</taxon>
    </lineage>
</organism>
<evidence type="ECO:0000313" key="4">
    <source>
        <dbReference type="Proteomes" id="UP000000787"/>
    </source>
</evidence>
<dbReference type="BioCyc" id="HAUR316274:GHYA-4567-MONOMER"/>
<dbReference type="Gene3D" id="3.40.50.2000">
    <property type="entry name" value="Glycogen Phosphorylase B"/>
    <property type="match status" value="2"/>
</dbReference>
<evidence type="ECO:0000313" key="3">
    <source>
        <dbReference type="EMBL" id="ABX07144.1"/>
    </source>
</evidence>
<dbReference type="PANTHER" id="PTHR12526:SF636">
    <property type="entry name" value="BLL3647 PROTEIN"/>
    <property type="match status" value="1"/>
</dbReference>
<name>A9AZU0_HERA2</name>
<protein>
    <submittedName>
        <fullName evidence="3">Glycosyl transferase group 1</fullName>
    </submittedName>
</protein>
<dbReference type="CAZy" id="GT4">
    <property type="family name" value="Glycosyltransferase Family 4"/>
</dbReference>
<feature type="domain" description="Glycosyltransferase subfamily 4-like N-terminal" evidence="2">
    <location>
        <begin position="56"/>
        <end position="176"/>
    </location>
</feature>
<dbReference type="InterPro" id="IPR028098">
    <property type="entry name" value="Glyco_trans_4-like_N"/>
</dbReference>
<evidence type="ECO:0000259" key="2">
    <source>
        <dbReference type="Pfam" id="PF13439"/>
    </source>
</evidence>
<reference evidence="3 4" key="1">
    <citation type="journal article" date="2011" name="Stand. Genomic Sci.">
        <title>Complete genome sequence of the filamentous gliding predatory bacterium Herpetosiphon aurantiacus type strain (114-95(T)).</title>
        <authorList>
            <person name="Kiss H."/>
            <person name="Nett M."/>
            <person name="Domin N."/>
            <person name="Martin K."/>
            <person name="Maresca J.A."/>
            <person name="Copeland A."/>
            <person name="Lapidus A."/>
            <person name="Lucas S."/>
            <person name="Berry K.W."/>
            <person name="Glavina Del Rio T."/>
            <person name="Dalin E."/>
            <person name="Tice H."/>
            <person name="Pitluck S."/>
            <person name="Richardson P."/>
            <person name="Bruce D."/>
            <person name="Goodwin L."/>
            <person name="Han C."/>
            <person name="Detter J.C."/>
            <person name="Schmutz J."/>
            <person name="Brettin T."/>
            <person name="Land M."/>
            <person name="Hauser L."/>
            <person name="Kyrpides N.C."/>
            <person name="Ivanova N."/>
            <person name="Goker M."/>
            <person name="Woyke T."/>
            <person name="Klenk H.P."/>
            <person name="Bryant D.A."/>
        </authorList>
    </citation>
    <scope>NUCLEOTIDE SEQUENCE [LARGE SCALE GENOMIC DNA]</scope>
    <source>
        <strain evidence="4">ATCC 23779 / DSM 785 / 114-95</strain>
    </source>
</reference>
<dbReference type="InParanoid" id="A9AZU0"/>
<feature type="domain" description="Glycosyl transferase family 1" evidence="1">
    <location>
        <begin position="190"/>
        <end position="352"/>
    </location>
</feature>
<keyword evidence="4" id="KW-1185">Reference proteome</keyword>
<dbReference type="STRING" id="316274.Haur_4512"/>
<dbReference type="PANTHER" id="PTHR12526">
    <property type="entry name" value="GLYCOSYLTRANSFERASE"/>
    <property type="match status" value="1"/>
</dbReference>
<accession>A9AZU0</accession>
<gene>
    <name evidence="3" type="ordered locus">Haur_4512</name>
</gene>
<proteinExistence type="predicted"/>
<dbReference type="AlphaFoldDB" id="A9AZU0"/>
<dbReference type="Pfam" id="PF13439">
    <property type="entry name" value="Glyco_transf_4"/>
    <property type="match status" value="1"/>
</dbReference>
<keyword evidence="3" id="KW-0808">Transferase</keyword>
<evidence type="ECO:0000259" key="1">
    <source>
        <dbReference type="Pfam" id="PF00534"/>
    </source>
</evidence>
<dbReference type="GO" id="GO:0016757">
    <property type="term" value="F:glycosyltransferase activity"/>
    <property type="evidence" value="ECO:0007669"/>
    <property type="project" value="InterPro"/>
</dbReference>
<dbReference type="HOGENOM" id="CLU_009583_2_4_0"/>
<dbReference type="Proteomes" id="UP000000787">
    <property type="component" value="Chromosome"/>
</dbReference>
<dbReference type="Pfam" id="PF00534">
    <property type="entry name" value="Glycos_transf_1"/>
    <property type="match status" value="1"/>
</dbReference>